<keyword evidence="2" id="KW-1185">Reference proteome</keyword>
<name>A0A821TS64_9NEOP</name>
<dbReference type="Proteomes" id="UP000663880">
    <property type="component" value="Unassembled WGS sequence"/>
</dbReference>
<accession>A0A821TS64</accession>
<dbReference type="EMBL" id="CAJOBZ010000024">
    <property type="protein sequence ID" value="CAF4874876.1"/>
    <property type="molecule type" value="Genomic_DNA"/>
</dbReference>
<organism evidence="1 2">
    <name type="scientific">Pieris macdunnoughi</name>
    <dbReference type="NCBI Taxonomy" id="345717"/>
    <lineage>
        <taxon>Eukaryota</taxon>
        <taxon>Metazoa</taxon>
        <taxon>Ecdysozoa</taxon>
        <taxon>Arthropoda</taxon>
        <taxon>Hexapoda</taxon>
        <taxon>Insecta</taxon>
        <taxon>Pterygota</taxon>
        <taxon>Neoptera</taxon>
        <taxon>Endopterygota</taxon>
        <taxon>Lepidoptera</taxon>
        <taxon>Glossata</taxon>
        <taxon>Ditrysia</taxon>
        <taxon>Papilionoidea</taxon>
        <taxon>Pieridae</taxon>
        <taxon>Pierinae</taxon>
        <taxon>Pieris</taxon>
    </lineage>
</organism>
<comment type="caution">
    <text evidence="1">The sequence shown here is derived from an EMBL/GenBank/DDBJ whole genome shotgun (WGS) entry which is preliminary data.</text>
</comment>
<sequence length="91" mass="10328">MIRLSESGGLSSGSGTLRKCHQFYDSPTSWRISTVIKYCPSMGSSVLAAPQMDLQKRRTAEIESLLSQGVLEENRRRLRPEMEQIKRLMVI</sequence>
<evidence type="ECO:0000313" key="2">
    <source>
        <dbReference type="Proteomes" id="UP000663880"/>
    </source>
</evidence>
<reference evidence="1" key="1">
    <citation type="submission" date="2021-02" db="EMBL/GenBank/DDBJ databases">
        <authorList>
            <person name="Steward A R."/>
        </authorList>
    </citation>
    <scope>NUCLEOTIDE SEQUENCE</scope>
</reference>
<protein>
    <submittedName>
        <fullName evidence="1">Uncharacterized protein</fullName>
    </submittedName>
</protein>
<dbReference type="AlphaFoldDB" id="A0A821TS64"/>
<proteinExistence type="predicted"/>
<evidence type="ECO:0000313" key="1">
    <source>
        <dbReference type="EMBL" id="CAF4874876.1"/>
    </source>
</evidence>
<gene>
    <name evidence="1" type="ORF">PMACD_LOCUS9085</name>
</gene>